<dbReference type="AlphaFoldDB" id="A0A5C2SGF8"/>
<accession>A0A5C2SGF8</accession>
<gene>
    <name evidence="1" type="ORF">L227DRAFT_573407</name>
</gene>
<dbReference type="OrthoDB" id="10006572at2759"/>
<name>A0A5C2SGF8_9APHY</name>
<dbReference type="EMBL" id="ML122258">
    <property type="protein sequence ID" value="RPD62885.1"/>
    <property type="molecule type" value="Genomic_DNA"/>
</dbReference>
<proteinExistence type="predicted"/>
<keyword evidence="2" id="KW-1185">Reference proteome</keyword>
<evidence type="ECO:0000313" key="1">
    <source>
        <dbReference type="EMBL" id="RPD62885.1"/>
    </source>
</evidence>
<reference evidence="1" key="1">
    <citation type="journal article" date="2018" name="Genome Biol. Evol.">
        <title>Genomics and development of Lentinus tigrinus, a white-rot wood-decaying mushroom with dimorphic fruiting bodies.</title>
        <authorList>
            <person name="Wu B."/>
            <person name="Xu Z."/>
            <person name="Knudson A."/>
            <person name="Carlson A."/>
            <person name="Chen N."/>
            <person name="Kovaka S."/>
            <person name="LaButti K."/>
            <person name="Lipzen A."/>
            <person name="Pennachio C."/>
            <person name="Riley R."/>
            <person name="Schakwitz W."/>
            <person name="Umezawa K."/>
            <person name="Ohm R.A."/>
            <person name="Grigoriev I.V."/>
            <person name="Nagy L.G."/>
            <person name="Gibbons J."/>
            <person name="Hibbett D."/>
        </authorList>
    </citation>
    <scope>NUCLEOTIDE SEQUENCE [LARGE SCALE GENOMIC DNA]</scope>
    <source>
        <strain evidence="1">ALCF2SS1-6</strain>
    </source>
</reference>
<protein>
    <submittedName>
        <fullName evidence="1">Uncharacterized protein</fullName>
    </submittedName>
</protein>
<sequence>MRVLYSTPPRLDIQRVFLTICACPGLENYHPGESVISCSFGRFPMRSKFVSDYIVQVAGRRNRRHRYCRQPLLRWEHASIVFDLSPVVPRSSSALAACSWTSLYMDSLVYILATSLSALSRNLVMCSL</sequence>
<dbReference type="Proteomes" id="UP000313359">
    <property type="component" value="Unassembled WGS sequence"/>
</dbReference>
<organism evidence="1 2">
    <name type="scientific">Lentinus tigrinus ALCF2SS1-6</name>
    <dbReference type="NCBI Taxonomy" id="1328759"/>
    <lineage>
        <taxon>Eukaryota</taxon>
        <taxon>Fungi</taxon>
        <taxon>Dikarya</taxon>
        <taxon>Basidiomycota</taxon>
        <taxon>Agaricomycotina</taxon>
        <taxon>Agaricomycetes</taxon>
        <taxon>Polyporales</taxon>
        <taxon>Polyporaceae</taxon>
        <taxon>Lentinus</taxon>
    </lineage>
</organism>
<evidence type="ECO:0000313" key="2">
    <source>
        <dbReference type="Proteomes" id="UP000313359"/>
    </source>
</evidence>